<reference evidence="1" key="1">
    <citation type="journal article" date="2021" name="Nat. Commun.">
        <title>Genetic determinants of endophytism in the Arabidopsis root mycobiome.</title>
        <authorList>
            <person name="Mesny F."/>
            <person name="Miyauchi S."/>
            <person name="Thiergart T."/>
            <person name="Pickel B."/>
            <person name="Atanasova L."/>
            <person name="Karlsson M."/>
            <person name="Huettel B."/>
            <person name="Barry K.W."/>
            <person name="Haridas S."/>
            <person name="Chen C."/>
            <person name="Bauer D."/>
            <person name="Andreopoulos W."/>
            <person name="Pangilinan J."/>
            <person name="LaButti K."/>
            <person name="Riley R."/>
            <person name="Lipzen A."/>
            <person name="Clum A."/>
            <person name="Drula E."/>
            <person name="Henrissat B."/>
            <person name="Kohler A."/>
            <person name="Grigoriev I.V."/>
            <person name="Martin F.M."/>
            <person name="Hacquard S."/>
        </authorList>
    </citation>
    <scope>NUCLEOTIDE SEQUENCE</scope>
    <source>
        <strain evidence="1">MPI-CAGE-CH-0235</strain>
    </source>
</reference>
<dbReference type="AlphaFoldDB" id="A0A8K0SF56"/>
<evidence type="ECO:0000313" key="1">
    <source>
        <dbReference type="EMBL" id="KAH7303018.1"/>
    </source>
</evidence>
<name>A0A8K0SF56_9HYPO</name>
<dbReference type="OrthoDB" id="5152119at2759"/>
<dbReference type="EMBL" id="JAGPNK010000042">
    <property type="protein sequence ID" value="KAH7303018.1"/>
    <property type="molecule type" value="Genomic_DNA"/>
</dbReference>
<accession>A0A8K0SF56</accession>
<proteinExistence type="predicted"/>
<evidence type="ECO:0000313" key="2">
    <source>
        <dbReference type="Proteomes" id="UP000813444"/>
    </source>
</evidence>
<comment type="caution">
    <text evidence="1">The sequence shown here is derived from an EMBL/GenBank/DDBJ whole genome shotgun (WGS) entry which is preliminary data.</text>
</comment>
<sequence>MEDYQHYRSDDDYDNQTQSVGFSDVLFRLLDRRSVIEFAALSLDERKAIYRKNLVQRKAVIVEELDDDEYFNPDIAQGALLRQEYFMGNDETGKMLVREARDVYYGENHFNVRLYWLSEFLSDSLADGETVTSVAPLLKHQITVLIDLHTPSNAFYQYSQESDPSAGLDDPKSVHYQKGTTPVARWTQAQLGRLFQLTEIQSITLRLCTKNNSLHSGFDSVTEQTISDLSHVVALLIDHFGPKLHIDVLLDPPTSTVDIRSRWEKPSTWR</sequence>
<keyword evidence="2" id="KW-1185">Reference proteome</keyword>
<organism evidence="1 2">
    <name type="scientific">Stachybotrys elegans</name>
    <dbReference type="NCBI Taxonomy" id="80388"/>
    <lineage>
        <taxon>Eukaryota</taxon>
        <taxon>Fungi</taxon>
        <taxon>Dikarya</taxon>
        <taxon>Ascomycota</taxon>
        <taxon>Pezizomycotina</taxon>
        <taxon>Sordariomycetes</taxon>
        <taxon>Hypocreomycetidae</taxon>
        <taxon>Hypocreales</taxon>
        <taxon>Stachybotryaceae</taxon>
        <taxon>Stachybotrys</taxon>
    </lineage>
</organism>
<gene>
    <name evidence="1" type="ORF">B0I35DRAFT_447341</name>
</gene>
<protein>
    <submittedName>
        <fullName evidence="1">Uncharacterized protein</fullName>
    </submittedName>
</protein>
<dbReference type="Proteomes" id="UP000813444">
    <property type="component" value="Unassembled WGS sequence"/>
</dbReference>